<proteinExistence type="predicted"/>
<dbReference type="EMBL" id="JACHMP010000001">
    <property type="protein sequence ID" value="MBB5821083.1"/>
    <property type="molecule type" value="Genomic_DNA"/>
</dbReference>
<organism evidence="1 2">
    <name type="scientific">Streptosporangium becharense</name>
    <dbReference type="NCBI Taxonomy" id="1816182"/>
    <lineage>
        <taxon>Bacteria</taxon>
        <taxon>Bacillati</taxon>
        <taxon>Actinomycetota</taxon>
        <taxon>Actinomycetes</taxon>
        <taxon>Streptosporangiales</taxon>
        <taxon>Streptosporangiaceae</taxon>
        <taxon>Streptosporangium</taxon>
    </lineage>
</organism>
<reference evidence="1 2" key="1">
    <citation type="submission" date="2020-08" db="EMBL/GenBank/DDBJ databases">
        <title>Sequencing the genomes of 1000 actinobacteria strains.</title>
        <authorList>
            <person name="Klenk H.-P."/>
        </authorList>
    </citation>
    <scope>NUCLEOTIDE SEQUENCE [LARGE SCALE GENOMIC DNA]</scope>
    <source>
        <strain evidence="1 2">DSM 46887</strain>
    </source>
</reference>
<sequence>MSPMVAGVLVALMLICCVGYELCLVPGRDRHDIIEGD</sequence>
<evidence type="ECO:0000313" key="2">
    <source>
        <dbReference type="Proteomes" id="UP000540685"/>
    </source>
</evidence>
<evidence type="ECO:0000313" key="1">
    <source>
        <dbReference type="EMBL" id="MBB5821083.1"/>
    </source>
</evidence>
<comment type="caution">
    <text evidence="1">The sequence shown here is derived from an EMBL/GenBank/DDBJ whole genome shotgun (WGS) entry which is preliminary data.</text>
</comment>
<accession>A0A7W9MI34</accession>
<keyword evidence="2" id="KW-1185">Reference proteome</keyword>
<dbReference type="Proteomes" id="UP000540685">
    <property type="component" value="Unassembled WGS sequence"/>
</dbReference>
<name>A0A7W9MI34_9ACTN</name>
<dbReference type="AlphaFoldDB" id="A0A7W9MI34"/>
<protein>
    <submittedName>
        <fullName evidence="1">Uncharacterized protein</fullName>
    </submittedName>
</protein>
<gene>
    <name evidence="1" type="ORF">F4562_004145</name>
</gene>